<dbReference type="InterPro" id="IPR000222">
    <property type="entry name" value="PP2C_BS"/>
</dbReference>
<dbReference type="PROSITE" id="PS01032">
    <property type="entry name" value="PPM_1"/>
    <property type="match status" value="1"/>
</dbReference>
<keyword evidence="2 4" id="KW-0378">Hydrolase</keyword>
<keyword evidence="8" id="KW-1185">Reference proteome</keyword>
<evidence type="ECO:0000259" key="6">
    <source>
        <dbReference type="PROSITE" id="PS51746"/>
    </source>
</evidence>
<evidence type="ECO:0000256" key="1">
    <source>
        <dbReference type="ARBA" id="ARBA00022723"/>
    </source>
</evidence>
<dbReference type="CDD" id="cd00143">
    <property type="entry name" value="PP2Cc"/>
    <property type="match status" value="1"/>
</dbReference>
<dbReference type="Gene3D" id="3.60.40.10">
    <property type="entry name" value="PPM-type phosphatase domain"/>
    <property type="match status" value="1"/>
</dbReference>
<dbReference type="InterPro" id="IPR036457">
    <property type="entry name" value="PPM-type-like_dom_sf"/>
</dbReference>
<evidence type="ECO:0000256" key="4">
    <source>
        <dbReference type="RuleBase" id="RU003465"/>
    </source>
</evidence>
<feature type="domain" description="PPM-type phosphatase" evidence="6">
    <location>
        <begin position="13"/>
        <end position="319"/>
    </location>
</feature>
<gene>
    <name evidence="7" type="ORF">LSH36_655g00005</name>
</gene>
<dbReference type="PANTHER" id="PTHR47992">
    <property type="entry name" value="PROTEIN PHOSPHATASE"/>
    <property type="match status" value="1"/>
</dbReference>
<dbReference type="PROSITE" id="PS51746">
    <property type="entry name" value="PPM_2"/>
    <property type="match status" value="1"/>
</dbReference>
<keyword evidence="1" id="KW-0479">Metal-binding</keyword>
<evidence type="ECO:0000256" key="2">
    <source>
        <dbReference type="ARBA" id="ARBA00022801"/>
    </source>
</evidence>
<comment type="similarity">
    <text evidence="4">Belongs to the PP2C family.</text>
</comment>
<evidence type="ECO:0000256" key="5">
    <source>
        <dbReference type="SAM" id="MobiDB-lite"/>
    </source>
</evidence>
<keyword evidence="3 4" id="KW-0904">Protein phosphatase</keyword>
<accession>A0AAD9J562</accession>
<proteinExistence type="inferred from homology"/>
<dbReference type="Proteomes" id="UP001208570">
    <property type="component" value="Unassembled WGS sequence"/>
</dbReference>
<evidence type="ECO:0000256" key="3">
    <source>
        <dbReference type="ARBA" id="ARBA00022912"/>
    </source>
</evidence>
<protein>
    <recommendedName>
        <fullName evidence="6">PPM-type phosphatase domain-containing protein</fullName>
    </recommendedName>
</protein>
<reference evidence="7" key="1">
    <citation type="journal article" date="2023" name="Mol. Biol. Evol.">
        <title>Third-Generation Sequencing Reveals the Adaptive Role of the Epigenome in Three Deep-Sea Polychaetes.</title>
        <authorList>
            <person name="Perez M."/>
            <person name="Aroh O."/>
            <person name="Sun Y."/>
            <person name="Lan Y."/>
            <person name="Juniper S.K."/>
            <person name="Young C.R."/>
            <person name="Angers B."/>
            <person name="Qian P.Y."/>
        </authorList>
    </citation>
    <scope>NUCLEOTIDE SEQUENCE</scope>
    <source>
        <strain evidence="7">P08H-3</strain>
    </source>
</reference>
<dbReference type="EMBL" id="JAODUP010000655">
    <property type="protein sequence ID" value="KAK2145820.1"/>
    <property type="molecule type" value="Genomic_DNA"/>
</dbReference>
<dbReference type="AlphaFoldDB" id="A0AAD9J562"/>
<dbReference type="InterPro" id="IPR001932">
    <property type="entry name" value="PPM-type_phosphatase-like_dom"/>
</dbReference>
<dbReference type="SMART" id="SM00332">
    <property type="entry name" value="PP2Cc"/>
    <property type="match status" value="1"/>
</dbReference>
<evidence type="ECO:0000313" key="7">
    <source>
        <dbReference type="EMBL" id="KAK2145820.1"/>
    </source>
</evidence>
<name>A0AAD9J562_9ANNE</name>
<evidence type="ECO:0000313" key="8">
    <source>
        <dbReference type="Proteomes" id="UP001208570"/>
    </source>
</evidence>
<dbReference type="SUPFAM" id="SSF81606">
    <property type="entry name" value="PP2C-like"/>
    <property type="match status" value="1"/>
</dbReference>
<feature type="region of interest" description="Disordered" evidence="5">
    <location>
        <begin position="475"/>
        <end position="517"/>
    </location>
</feature>
<dbReference type="GO" id="GO:0004722">
    <property type="term" value="F:protein serine/threonine phosphatase activity"/>
    <property type="evidence" value="ECO:0007669"/>
    <property type="project" value="InterPro"/>
</dbReference>
<dbReference type="Pfam" id="PF00481">
    <property type="entry name" value="PP2C"/>
    <property type="match status" value="1"/>
</dbReference>
<sequence>MRKMPALTHNGAAFRVFQDSRQGGRTYMEDVACLISYKSENGENDFIYLAIFDGHGGSQAAHFAKEHLLDELKRIKGFWTHDKEQIAKAIHEAFVSTHKLMLKDVVSWPKTVSGLPSTAGTTASVVLIKGGHMYVAHVGDSSIVLGEKKSWKNLHANCVTVDHKPDSPKELKRIEESGGQVQVKAGVPRVVWHRPKPPHKGPVRRSTHMVDIPFLAVARALGDLWSYNSAQDTFVVSPEPDVTVYKVDYKKHKFIIIASDGLWNMVKPQEAVSFVEEMSVETFDDLKTNPAKRLVQLALNRWAYKNLRADNTSVILVMVDQESDNDLNLSRTNSDISCASTIKLADADVFTDLDVNVRGNIKIETDENNSAKPNLTHNKLCQHFPNRSNTAEGKHAHRIICHIHTPDSAQVRCFPERWRRLHKNHSRKYRSHLFWGRASSSVGLHDKIIIPTKYKATEEAATVSIVDEKLISHISSGSQSKKKDNQVIDPGVLPDQTGPSEPGEAPGEISMANPREDELPELNKIIIPSKYKVLDVECGSDIPLNSKKSHLLSEVGGDCNPSRLSSLRGSQHTVIKRKMSDMDMTTVAIKKPKRWIANAQNTEPVTVNSKPAFDGLLSVKGGCDDPVFSDNAKLAVSARSPLKVNTYHEELPSTAIISPIWPNSLENEANPGVDNTLCTAYPLSGKQDCCSIIHKGFPEKAQHGLHFPKKSSGVKSQEVRVTTKRLHFRNKRIKLGNMRHRTRLQVRTRFTRKY</sequence>
<dbReference type="FunFam" id="3.60.40.10:FF:000060">
    <property type="entry name" value="Protein phosphatase 2c"/>
    <property type="match status" value="1"/>
</dbReference>
<organism evidence="7 8">
    <name type="scientific">Paralvinella palmiformis</name>
    <dbReference type="NCBI Taxonomy" id="53620"/>
    <lineage>
        <taxon>Eukaryota</taxon>
        <taxon>Metazoa</taxon>
        <taxon>Spiralia</taxon>
        <taxon>Lophotrochozoa</taxon>
        <taxon>Annelida</taxon>
        <taxon>Polychaeta</taxon>
        <taxon>Sedentaria</taxon>
        <taxon>Canalipalpata</taxon>
        <taxon>Terebellida</taxon>
        <taxon>Terebelliformia</taxon>
        <taxon>Alvinellidae</taxon>
        <taxon>Paralvinella</taxon>
    </lineage>
</organism>
<dbReference type="InterPro" id="IPR015655">
    <property type="entry name" value="PP2C"/>
</dbReference>
<comment type="caution">
    <text evidence="7">The sequence shown here is derived from an EMBL/GenBank/DDBJ whole genome shotgun (WGS) entry which is preliminary data.</text>
</comment>
<dbReference type="GO" id="GO:0046872">
    <property type="term" value="F:metal ion binding"/>
    <property type="evidence" value="ECO:0007669"/>
    <property type="project" value="UniProtKB-KW"/>
</dbReference>